<evidence type="ECO:0000256" key="1">
    <source>
        <dbReference type="SAM" id="MobiDB-lite"/>
    </source>
</evidence>
<dbReference type="EMBL" id="CAQQ02077578">
    <property type="status" value="NOT_ANNOTATED_CDS"/>
    <property type="molecule type" value="Genomic_DNA"/>
</dbReference>
<reference evidence="3" key="1">
    <citation type="submission" date="2013-02" db="EMBL/GenBank/DDBJ databases">
        <authorList>
            <person name="Hughes D."/>
        </authorList>
    </citation>
    <scope>NUCLEOTIDE SEQUENCE</scope>
    <source>
        <strain>Durham</strain>
        <strain evidence="3">NC isolate 2 -- Noor lab</strain>
    </source>
</reference>
<organism evidence="2 3">
    <name type="scientific">Megaselia scalaris</name>
    <name type="common">Humpbacked fly</name>
    <name type="synonym">Phora scalaris</name>
    <dbReference type="NCBI Taxonomy" id="36166"/>
    <lineage>
        <taxon>Eukaryota</taxon>
        <taxon>Metazoa</taxon>
        <taxon>Ecdysozoa</taxon>
        <taxon>Arthropoda</taxon>
        <taxon>Hexapoda</taxon>
        <taxon>Insecta</taxon>
        <taxon>Pterygota</taxon>
        <taxon>Neoptera</taxon>
        <taxon>Endopterygota</taxon>
        <taxon>Diptera</taxon>
        <taxon>Brachycera</taxon>
        <taxon>Muscomorpha</taxon>
        <taxon>Platypezoidea</taxon>
        <taxon>Phoridae</taxon>
        <taxon>Megaseliini</taxon>
        <taxon>Megaselia</taxon>
    </lineage>
</organism>
<evidence type="ECO:0000313" key="3">
    <source>
        <dbReference type="Proteomes" id="UP000015102"/>
    </source>
</evidence>
<sequence>MRSSTESVNNRGKYMEENPSSSIDHWPVIVHNEPAGLMLHIRSLHSSYRRDKNSMSSTLLVQLFMQVYEKL</sequence>
<feature type="compositionally biased region" description="Polar residues" evidence="1">
    <location>
        <begin position="1"/>
        <end position="10"/>
    </location>
</feature>
<feature type="region of interest" description="Disordered" evidence="1">
    <location>
        <begin position="1"/>
        <end position="21"/>
    </location>
</feature>
<keyword evidence="3" id="KW-1185">Reference proteome</keyword>
<proteinExistence type="predicted"/>
<accession>T1GBC2</accession>
<dbReference type="EMBL" id="CAQQ02077577">
    <property type="status" value="NOT_ANNOTATED_CDS"/>
    <property type="molecule type" value="Genomic_DNA"/>
</dbReference>
<reference evidence="2" key="2">
    <citation type="submission" date="2015-06" db="UniProtKB">
        <authorList>
            <consortium name="EnsemblMetazoa"/>
        </authorList>
    </citation>
    <scope>IDENTIFICATION</scope>
</reference>
<dbReference type="Proteomes" id="UP000015102">
    <property type="component" value="Unassembled WGS sequence"/>
</dbReference>
<protein>
    <submittedName>
        <fullName evidence="2">Uncharacterized protein</fullName>
    </submittedName>
</protein>
<dbReference type="HOGENOM" id="CLU_2742945_0_0_1"/>
<dbReference type="AlphaFoldDB" id="T1GBC2"/>
<name>T1GBC2_MEGSC</name>
<evidence type="ECO:0000313" key="2">
    <source>
        <dbReference type="EnsemblMetazoa" id="MESCA000553-PA"/>
    </source>
</evidence>
<dbReference type="EnsemblMetazoa" id="MESCA000553-RA">
    <property type="protein sequence ID" value="MESCA000553-PA"/>
    <property type="gene ID" value="MESCA000553"/>
</dbReference>